<keyword evidence="4" id="KW-1185">Reference proteome</keyword>
<dbReference type="EMBL" id="JAUSRA010000001">
    <property type="protein sequence ID" value="MDP9793552.1"/>
    <property type="molecule type" value="Genomic_DNA"/>
</dbReference>
<evidence type="ECO:0000259" key="2">
    <source>
        <dbReference type="Pfam" id="PF03372"/>
    </source>
</evidence>
<evidence type="ECO:0000313" key="4">
    <source>
        <dbReference type="Proteomes" id="UP001240984"/>
    </source>
</evidence>
<accession>A0ABT9MQ56</accession>
<dbReference type="InterPro" id="IPR036691">
    <property type="entry name" value="Endo/exonu/phosph_ase_sf"/>
</dbReference>
<sequence length="304" mass="32454">MRKTLPAVPAALLASLIAFHGLVPNAGPRLGSLIETFLPWLGIGIPLLLLLALLSKSRIAVIATVLPVIAWVAVCGGKLVDGTGTPFDLAVVQHNLSDENPDPAGTARTLIAADADLIGVQELLPENVAAYDAELGARYAYDVAHGTVGLWSRYPIVESRLIDIRPSSVDDADWNRGLRAVVTTPQGNVAVYVVHLPSLRLGLGGFGSDRRDESAALLGDVLTAEQLDRVILIGDLNGTVEDRGLRPITDELNTTGRGFAFSWPASTPVARIDQIMARSLSVRKVWTLDRTGSDHLPIAARLMF</sequence>
<evidence type="ECO:0000313" key="3">
    <source>
        <dbReference type="EMBL" id="MDP9793552.1"/>
    </source>
</evidence>
<dbReference type="Gene3D" id="3.60.10.10">
    <property type="entry name" value="Endonuclease/exonuclease/phosphatase"/>
    <property type="match status" value="1"/>
</dbReference>
<keyword evidence="1" id="KW-0472">Membrane</keyword>
<protein>
    <submittedName>
        <fullName evidence="3">Vancomycin resistance protein VanJ</fullName>
    </submittedName>
</protein>
<dbReference type="InterPro" id="IPR005135">
    <property type="entry name" value="Endo/exonuclease/phosphatase"/>
</dbReference>
<name>A0ABT9MQ56_9ACTN</name>
<feature type="transmembrane region" description="Helical" evidence="1">
    <location>
        <begin position="61"/>
        <end position="80"/>
    </location>
</feature>
<feature type="domain" description="Endonuclease/exonuclease/phosphatase" evidence="2">
    <location>
        <begin position="94"/>
        <end position="295"/>
    </location>
</feature>
<proteinExistence type="predicted"/>
<dbReference type="Pfam" id="PF03372">
    <property type="entry name" value="Exo_endo_phos"/>
    <property type="match status" value="1"/>
</dbReference>
<dbReference type="Proteomes" id="UP001240984">
    <property type="component" value="Unassembled WGS sequence"/>
</dbReference>
<organism evidence="3 4">
    <name type="scientific">Catenuloplanes nepalensis</name>
    <dbReference type="NCBI Taxonomy" id="587533"/>
    <lineage>
        <taxon>Bacteria</taxon>
        <taxon>Bacillati</taxon>
        <taxon>Actinomycetota</taxon>
        <taxon>Actinomycetes</taxon>
        <taxon>Micromonosporales</taxon>
        <taxon>Micromonosporaceae</taxon>
        <taxon>Catenuloplanes</taxon>
    </lineage>
</organism>
<gene>
    <name evidence="3" type="ORF">J2S43_002064</name>
</gene>
<dbReference type="RefSeq" id="WP_306828610.1">
    <property type="nucleotide sequence ID" value="NZ_JAUSRA010000001.1"/>
</dbReference>
<keyword evidence="1" id="KW-1133">Transmembrane helix</keyword>
<dbReference type="SUPFAM" id="SSF56219">
    <property type="entry name" value="DNase I-like"/>
    <property type="match status" value="1"/>
</dbReference>
<comment type="caution">
    <text evidence="3">The sequence shown here is derived from an EMBL/GenBank/DDBJ whole genome shotgun (WGS) entry which is preliminary data.</text>
</comment>
<feature type="transmembrane region" description="Helical" evidence="1">
    <location>
        <begin position="37"/>
        <end position="54"/>
    </location>
</feature>
<keyword evidence="1" id="KW-0812">Transmembrane</keyword>
<reference evidence="3 4" key="1">
    <citation type="submission" date="2023-07" db="EMBL/GenBank/DDBJ databases">
        <title>Sequencing the genomes of 1000 actinobacteria strains.</title>
        <authorList>
            <person name="Klenk H.-P."/>
        </authorList>
    </citation>
    <scope>NUCLEOTIDE SEQUENCE [LARGE SCALE GENOMIC DNA]</scope>
    <source>
        <strain evidence="3 4">DSM 44710</strain>
    </source>
</reference>
<evidence type="ECO:0000256" key="1">
    <source>
        <dbReference type="SAM" id="Phobius"/>
    </source>
</evidence>